<dbReference type="AlphaFoldDB" id="A0A0N4X481"/>
<sequence length="51" mass="6170">MDTESSLRRSLRRINPFRNKIFRLPATPRLARNRKCKATFVLLFFFGENHF</sequence>
<evidence type="ECO:0000313" key="3">
    <source>
        <dbReference type="WBParaSite" id="HPLM_0001917301-mRNA-1"/>
    </source>
</evidence>
<keyword evidence="2" id="KW-1185">Reference proteome</keyword>
<name>A0A0N4X481_HAEPC</name>
<dbReference type="Proteomes" id="UP000268014">
    <property type="component" value="Unassembled WGS sequence"/>
</dbReference>
<evidence type="ECO:0000313" key="1">
    <source>
        <dbReference type="EMBL" id="VDO75507.1"/>
    </source>
</evidence>
<dbReference type="OrthoDB" id="5874980at2759"/>
<protein>
    <submittedName>
        <fullName evidence="1 3">Uncharacterized protein</fullName>
    </submittedName>
</protein>
<accession>A0A0N4X481</accession>
<reference evidence="1 2" key="2">
    <citation type="submission" date="2018-11" db="EMBL/GenBank/DDBJ databases">
        <authorList>
            <consortium name="Pathogen Informatics"/>
        </authorList>
    </citation>
    <scope>NUCLEOTIDE SEQUENCE [LARGE SCALE GENOMIC DNA]</scope>
    <source>
        <strain evidence="1 2">MHpl1</strain>
    </source>
</reference>
<reference evidence="3" key="1">
    <citation type="submission" date="2017-02" db="UniProtKB">
        <authorList>
            <consortium name="WormBaseParasite"/>
        </authorList>
    </citation>
    <scope>IDENTIFICATION</scope>
</reference>
<dbReference type="WBParaSite" id="HPLM_0001917301-mRNA-1">
    <property type="protein sequence ID" value="HPLM_0001917301-mRNA-1"/>
    <property type="gene ID" value="HPLM_0001917301"/>
</dbReference>
<dbReference type="EMBL" id="UZAF01021093">
    <property type="protein sequence ID" value="VDO75507.1"/>
    <property type="molecule type" value="Genomic_DNA"/>
</dbReference>
<gene>
    <name evidence="1" type="ORF">HPLM_LOCUS19165</name>
</gene>
<organism evidence="3">
    <name type="scientific">Haemonchus placei</name>
    <name type="common">Barber's pole worm</name>
    <dbReference type="NCBI Taxonomy" id="6290"/>
    <lineage>
        <taxon>Eukaryota</taxon>
        <taxon>Metazoa</taxon>
        <taxon>Ecdysozoa</taxon>
        <taxon>Nematoda</taxon>
        <taxon>Chromadorea</taxon>
        <taxon>Rhabditida</taxon>
        <taxon>Rhabditina</taxon>
        <taxon>Rhabditomorpha</taxon>
        <taxon>Strongyloidea</taxon>
        <taxon>Trichostrongylidae</taxon>
        <taxon>Haemonchus</taxon>
    </lineage>
</organism>
<evidence type="ECO:0000313" key="2">
    <source>
        <dbReference type="Proteomes" id="UP000268014"/>
    </source>
</evidence>
<proteinExistence type="predicted"/>